<evidence type="ECO:0000256" key="1">
    <source>
        <dbReference type="ARBA" id="ARBA00022527"/>
    </source>
</evidence>
<dbReference type="SUPFAM" id="SSF55874">
    <property type="entry name" value="ATPase domain of HSP90 chaperone/DNA topoisomerase II/histidine kinase"/>
    <property type="match status" value="1"/>
</dbReference>
<keyword evidence="4" id="KW-0808">Transferase</keyword>
<dbReference type="PANTHER" id="PTHR35526">
    <property type="entry name" value="ANTI-SIGMA-F FACTOR RSBW-RELATED"/>
    <property type="match status" value="1"/>
</dbReference>
<dbReference type="Pfam" id="PF14417">
    <property type="entry name" value="MEDS"/>
    <property type="match status" value="1"/>
</dbReference>
<evidence type="ECO:0000313" key="5">
    <source>
        <dbReference type="Proteomes" id="UP000199202"/>
    </source>
</evidence>
<dbReference type="InterPro" id="IPR003594">
    <property type="entry name" value="HATPase_dom"/>
</dbReference>
<dbReference type="Proteomes" id="UP000199202">
    <property type="component" value="Unassembled WGS sequence"/>
</dbReference>
<evidence type="ECO:0000259" key="3">
    <source>
        <dbReference type="Pfam" id="PF14417"/>
    </source>
</evidence>
<dbReference type="NCBIfam" id="NF041045">
    <property type="entry name" value="RsbA_anti_sig"/>
    <property type="match status" value="1"/>
</dbReference>
<proteinExistence type="predicted"/>
<organism evidence="4 5">
    <name type="scientific">Nonomuraea jiangxiensis</name>
    <dbReference type="NCBI Taxonomy" id="633440"/>
    <lineage>
        <taxon>Bacteria</taxon>
        <taxon>Bacillati</taxon>
        <taxon>Actinomycetota</taxon>
        <taxon>Actinomycetes</taxon>
        <taxon>Streptosporangiales</taxon>
        <taxon>Streptosporangiaceae</taxon>
        <taxon>Nonomuraea</taxon>
    </lineage>
</organism>
<dbReference type="AlphaFoldDB" id="A0A1G9J2M5"/>
<dbReference type="GO" id="GO:0004674">
    <property type="term" value="F:protein serine/threonine kinase activity"/>
    <property type="evidence" value="ECO:0007669"/>
    <property type="project" value="UniProtKB-KW"/>
</dbReference>
<evidence type="ECO:0000313" key="4">
    <source>
        <dbReference type="EMBL" id="SDL31709.1"/>
    </source>
</evidence>
<dbReference type="InterPro" id="IPR047718">
    <property type="entry name" value="RsbA-like_anti_sig"/>
</dbReference>
<dbReference type="Pfam" id="PF13581">
    <property type="entry name" value="HATPase_c_2"/>
    <property type="match status" value="1"/>
</dbReference>
<dbReference type="InterPro" id="IPR036890">
    <property type="entry name" value="HATPase_C_sf"/>
</dbReference>
<dbReference type="CDD" id="cd16936">
    <property type="entry name" value="HATPase_RsbW-like"/>
    <property type="match status" value="1"/>
</dbReference>
<dbReference type="PANTHER" id="PTHR35526:SF3">
    <property type="entry name" value="ANTI-SIGMA-F FACTOR RSBW"/>
    <property type="match status" value="1"/>
</dbReference>
<keyword evidence="4" id="KW-0418">Kinase</keyword>
<feature type="domain" description="Histidine kinase/HSP90-like ATPase" evidence="2">
    <location>
        <begin position="202"/>
        <end position="310"/>
    </location>
</feature>
<evidence type="ECO:0000259" key="2">
    <source>
        <dbReference type="Pfam" id="PF13581"/>
    </source>
</evidence>
<gene>
    <name evidence="4" type="ORF">SAMN05421869_124125</name>
</gene>
<dbReference type="InterPro" id="IPR050267">
    <property type="entry name" value="Anti-sigma-factor_SerPK"/>
</dbReference>
<name>A0A1G9J2M5_9ACTN</name>
<dbReference type="EMBL" id="FNDJ01000024">
    <property type="protein sequence ID" value="SDL31709.1"/>
    <property type="molecule type" value="Genomic_DNA"/>
</dbReference>
<accession>A0A1G9J2M5</accession>
<dbReference type="RefSeq" id="WP_176993630.1">
    <property type="nucleotide sequence ID" value="NZ_FNDJ01000024.1"/>
</dbReference>
<sequence length="315" mass="34022">MRQVSDEGAHQLIHQALLYDGDHECLSATTDFCLDGLAAGDKVLVVVAEAKIALLREKLAEPASEVEFVAAREWYRAPGRTLAALDRHIAAHKSNHGRVRIIGEPVWDSRTQLEECEWIRCESVTNAAFASRPAWFVCLYDRRTLPEHILTGAGRTHPHLLTGSGGRDSDSYVDPALFACPGDEFPLPPAPANTTVIAFGADLGLMRQRLVAHIAALGLPGERAQDILLAVNEVATNSVEHGAGHGLVTLWTSGTTLVCDIVDSGRMTVPLPGFLPPALTAGHGHGLWIARQLCELVQVRADPDGTQIRLHLAMT</sequence>
<feature type="domain" description="MEDS" evidence="3">
    <location>
        <begin position="14"/>
        <end position="158"/>
    </location>
</feature>
<reference evidence="4 5" key="1">
    <citation type="submission" date="2016-10" db="EMBL/GenBank/DDBJ databases">
        <authorList>
            <person name="de Groot N.N."/>
        </authorList>
    </citation>
    <scope>NUCLEOTIDE SEQUENCE [LARGE SCALE GENOMIC DNA]</scope>
    <source>
        <strain evidence="4 5">CGMCC 4.6533</strain>
    </source>
</reference>
<dbReference type="Gene3D" id="3.30.565.10">
    <property type="entry name" value="Histidine kinase-like ATPase, C-terminal domain"/>
    <property type="match status" value="1"/>
</dbReference>
<dbReference type="InterPro" id="IPR025847">
    <property type="entry name" value="MEDS_domain"/>
</dbReference>
<keyword evidence="5" id="KW-1185">Reference proteome</keyword>
<protein>
    <submittedName>
        <fullName evidence="4">Anti-sigma regulatory factor (Ser/Thr protein kinase)</fullName>
    </submittedName>
</protein>
<dbReference type="STRING" id="633440.SAMN05421869_124125"/>
<keyword evidence="1" id="KW-0723">Serine/threonine-protein kinase</keyword>